<evidence type="ECO:0000313" key="1">
    <source>
        <dbReference type="EMBL" id="VFU25769.1"/>
    </source>
</evidence>
<dbReference type="EMBL" id="CAADRP010000247">
    <property type="protein sequence ID" value="VFU25769.1"/>
    <property type="molecule type" value="Genomic_DNA"/>
</dbReference>
<name>A0A6N2KHN8_SALVM</name>
<proteinExistence type="predicted"/>
<accession>A0A6N2KHN8</accession>
<sequence length="86" mass="9529">MKVFSFKAAPISSQYTLEVQLVKNRASLLIRFSLTLQRKATLAKTASPDDVVMEKIDEKSSAEDDILPDGVKVKEGDDITYLAHAM</sequence>
<organism evidence="1">
    <name type="scientific">Salix viminalis</name>
    <name type="common">Common osier</name>
    <name type="synonym">Basket willow</name>
    <dbReference type="NCBI Taxonomy" id="40686"/>
    <lineage>
        <taxon>Eukaryota</taxon>
        <taxon>Viridiplantae</taxon>
        <taxon>Streptophyta</taxon>
        <taxon>Embryophyta</taxon>
        <taxon>Tracheophyta</taxon>
        <taxon>Spermatophyta</taxon>
        <taxon>Magnoliopsida</taxon>
        <taxon>eudicotyledons</taxon>
        <taxon>Gunneridae</taxon>
        <taxon>Pentapetalae</taxon>
        <taxon>rosids</taxon>
        <taxon>fabids</taxon>
        <taxon>Malpighiales</taxon>
        <taxon>Salicaceae</taxon>
        <taxon>Saliceae</taxon>
        <taxon>Salix</taxon>
    </lineage>
</organism>
<gene>
    <name evidence="1" type="ORF">SVIM_LOCUS63201</name>
</gene>
<dbReference type="AlphaFoldDB" id="A0A6N2KHN8"/>
<reference evidence="1" key="1">
    <citation type="submission" date="2019-03" db="EMBL/GenBank/DDBJ databases">
        <authorList>
            <person name="Mank J."/>
            <person name="Almeida P."/>
        </authorList>
    </citation>
    <scope>NUCLEOTIDE SEQUENCE</scope>
    <source>
        <strain evidence="1">78183</strain>
    </source>
</reference>
<protein>
    <submittedName>
        <fullName evidence="1">Uncharacterized protein</fullName>
    </submittedName>
</protein>